<organism evidence="3 4">
    <name type="scientific">Thalassobacterium sedimentorum</name>
    <dbReference type="NCBI Taxonomy" id="3041258"/>
    <lineage>
        <taxon>Bacteria</taxon>
        <taxon>Pseudomonadati</taxon>
        <taxon>Verrucomicrobiota</taxon>
        <taxon>Opitutia</taxon>
        <taxon>Puniceicoccales</taxon>
        <taxon>Coraliomargaritaceae</taxon>
        <taxon>Thalassobacterium</taxon>
    </lineage>
</organism>
<dbReference type="InterPro" id="IPR002696">
    <property type="entry name" value="Membr_insert_effic_factor_YidD"/>
</dbReference>
<dbReference type="PANTHER" id="PTHR33383:SF1">
    <property type="entry name" value="MEMBRANE PROTEIN INSERTION EFFICIENCY FACTOR-RELATED"/>
    <property type="match status" value="1"/>
</dbReference>
<dbReference type="PANTHER" id="PTHR33383">
    <property type="entry name" value="MEMBRANE PROTEIN INSERTION EFFICIENCY FACTOR-RELATED"/>
    <property type="match status" value="1"/>
</dbReference>
<comment type="subcellular location">
    <subcellularLocation>
        <location evidence="1">Cell membrane</location>
        <topology evidence="1">Peripheral membrane protein</topology>
        <orientation evidence="1">Cytoplasmic side</orientation>
    </subcellularLocation>
</comment>
<keyword evidence="1" id="KW-0472">Membrane</keyword>
<keyword evidence="4" id="KW-1185">Reference proteome</keyword>
<evidence type="ECO:0000256" key="2">
    <source>
        <dbReference type="SAM" id="MobiDB-lite"/>
    </source>
</evidence>
<accession>A0ABU1AJH7</accession>
<evidence type="ECO:0000313" key="4">
    <source>
        <dbReference type="Proteomes" id="UP001243717"/>
    </source>
</evidence>
<dbReference type="HAMAP" id="MF_00386">
    <property type="entry name" value="UPF0161_YidD"/>
    <property type="match status" value="1"/>
</dbReference>
<comment type="similarity">
    <text evidence="1">Belongs to the UPF0161 family.</text>
</comment>
<dbReference type="Proteomes" id="UP001243717">
    <property type="component" value="Unassembled WGS sequence"/>
</dbReference>
<dbReference type="EMBL" id="JARXIC010000016">
    <property type="protein sequence ID" value="MDQ8194955.1"/>
    <property type="molecule type" value="Genomic_DNA"/>
</dbReference>
<dbReference type="RefSeq" id="WP_345785339.1">
    <property type="nucleotide sequence ID" value="NZ_JARXIC010000016.1"/>
</dbReference>
<dbReference type="Pfam" id="PF01809">
    <property type="entry name" value="YidD"/>
    <property type="match status" value="1"/>
</dbReference>
<name>A0ABU1AJH7_9BACT</name>
<reference evidence="3 4" key="1">
    <citation type="submission" date="2023-04" db="EMBL/GenBank/DDBJ databases">
        <title>A novel bacteria isolated from coastal sediment.</title>
        <authorList>
            <person name="Liu X.-J."/>
            <person name="Du Z.-J."/>
        </authorList>
    </citation>
    <scope>NUCLEOTIDE SEQUENCE [LARGE SCALE GENOMIC DNA]</scope>
    <source>
        <strain evidence="3 4">SDUM461004</strain>
    </source>
</reference>
<dbReference type="SMART" id="SM01234">
    <property type="entry name" value="Haemolytic"/>
    <property type="match status" value="1"/>
</dbReference>
<sequence length="112" mass="12844">MSCWKPIRTLLLGPPSLLSRCAVFLVRVYQLLISPLKQILFGTSCGCRFQPTCSCYTREALLRHGFFYGFWLGLRRILRCHPWHPGGFDPVPDLKSKSRHDISPPFNTHLDG</sequence>
<feature type="compositionally biased region" description="Basic and acidic residues" evidence="2">
    <location>
        <begin position="93"/>
        <end position="102"/>
    </location>
</feature>
<evidence type="ECO:0000313" key="3">
    <source>
        <dbReference type="EMBL" id="MDQ8194955.1"/>
    </source>
</evidence>
<comment type="caution">
    <text evidence="3">The sequence shown here is derived from an EMBL/GenBank/DDBJ whole genome shotgun (WGS) entry which is preliminary data.</text>
</comment>
<dbReference type="NCBIfam" id="TIGR00278">
    <property type="entry name" value="membrane protein insertion efficiency factor YidD"/>
    <property type="match status" value="1"/>
</dbReference>
<comment type="function">
    <text evidence="1">Could be involved in insertion of integral membrane proteins into the membrane.</text>
</comment>
<gene>
    <name evidence="3" type="primary">yidD</name>
    <name evidence="3" type="ORF">QEH59_10990</name>
</gene>
<feature type="region of interest" description="Disordered" evidence="2">
    <location>
        <begin position="93"/>
        <end position="112"/>
    </location>
</feature>
<evidence type="ECO:0000256" key="1">
    <source>
        <dbReference type="HAMAP-Rule" id="MF_00386"/>
    </source>
</evidence>
<keyword evidence="1" id="KW-1003">Cell membrane</keyword>
<proteinExistence type="inferred from homology"/>
<protein>
    <recommendedName>
        <fullName evidence="1">Putative membrane protein insertion efficiency factor</fullName>
    </recommendedName>
</protein>